<proteinExistence type="predicted"/>
<dbReference type="RefSeq" id="WP_199748734.1">
    <property type="nucleotide sequence ID" value="NZ_CATXRK010000014.1"/>
</dbReference>
<evidence type="ECO:0000313" key="1">
    <source>
        <dbReference type="EMBL" id="TXJ12409.1"/>
    </source>
</evidence>
<evidence type="ECO:0000313" key="2">
    <source>
        <dbReference type="Proteomes" id="UP000325116"/>
    </source>
</evidence>
<organism evidence="1 2">
    <name type="scientific">Brachyspira aalborgi</name>
    <dbReference type="NCBI Taxonomy" id="29522"/>
    <lineage>
        <taxon>Bacteria</taxon>
        <taxon>Pseudomonadati</taxon>
        <taxon>Spirochaetota</taxon>
        <taxon>Spirochaetia</taxon>
        <taxon>Brachyspirales</taxon>
        <taxon>Brachyspiraceae</taxon>
        <taxon>Brachyspira</taxon>
    </lineage>
</organism>
<reference evidence="1 2" key="1">
    <citation type="journal article" date="1992" name="Lakartidningen">
        <title>[Penicillin V and not amoxicillin is the first choice preparation in acute otitis].</title>
        <authorList>
            <person name="Kamme C."/>
            <person name="Lundgren K."/>
            <person name="Prellner K."/>
        </authorList>
    </citation>
    <scope>NUCLEOTIDE SEQUENCE [LARGE SCALE GENOMIC DNA]</scope>
    <source>
        <strain evidence="1 2">W1</strain>
    </source>
</reference>
<protein>
    <submittedName>
        <fullName evidence="1">Uncharacterized protein</fullName>
    </submittedName>
</protein>
<sequence>MILEIIKDLEIELSNLTFSGIDNIDFDFIENLTSIRDRFDKLKMNNAKILTNDLIDSIKEYKTNKDIKKVSENISKLEFYLSYALFDFSE</sequence>
<gene>
    <name evidence="1" type="ORF">EPJ80_06390</name>
</gene>
<dbReference type="AlphaFoldDB" id="A0A5C8CGR3"/>
<dbReference type="EMBL" id="SAXT01000004">
    <property type="protein sequence ID" value="TXJ12409.1"/>
    <property type="molecule type" value="Genomic_DNA"/>
</dbReference>
<comment type="caution">
    <text evidence="1">The sequence shown here is derived from an EMBL/GenBank/DDBJ whole genome shotgun (WGS) entry which is preliminary data.</text>
</comment>
<dbReference type="Proteomes" id="UP000325116">
    <property type="component" value="Unassembled WGS sequence"/>
</dbReference>
<name>A0A5C8CGR3_9SPIR</name>
<accession>A0A5C8CGR3</accession>